<keyword evidence="2" id="KW-0032">Aminotransferase</keyword>
<dbReference type="Pfam" id="PF00266">
    <property type="entry name" value="Aminotran_5"/>
    <property type="match status" value="1"/>
</dbReference>
<dbReference type="KEGG" id="tbs:A3L01_00965"/>
<dbReference type="AlphaFoldDB" id="A0A2Z2MDT4"/>
<feature type="domain" description="Aminotransferase class V" evidence="1">
    <location>
        <begin position="73"/>
        <end position="382"/>
    </location>
</feature>
<name>A0A2Z2MDT4_9EURY</name>
<protein>
    <submittedName>
        <fullName evidence="2">Aminotransferase</fullName>
    </submittedName>
</protein>
<dbReference type="InterPro" id="IPR015424">
    <property type="entry name" value="PyrdxlP-dep_Trfase"/>
</dbReference>
<organism evidence="2 3">
    <name type="scientific">Thermococcus barossii</name>
    <dbReference type="NCBI Taxonomy" id="54077"/>
    <lineage>
        <taxon>Archaea</taxon>
        <taxon>Methanobacteriati</taxon>
        <taxon>Methanobacteriota</taxon>
        <taxon>Thermococci</taxon>
        <taxon>Thermococcales</taxon>
        <taxon>Thermococcaceae</taxon>
        <taxon>Thermococcus</taxon>
    </lineage>
</organism>
<dbReference type="RefSeq" id="WP_088864056.1">
    <property type="nucleotide sequence ID" value="NZ_CP015101.1"/>
</dbReference>
<dbReference type="EMBL" id="CP015101">
    <property type="protein sequence ID" value="ASJ04006.1"/>
    <property type="molecule type" value="Genomic_DNA"/>
</dbReference>
<keyword evidence="2" id="KW-0808">Transferase</keyword>
<dbReference type="GO" id="GO:0008483">
    <property type="term" value="F:transaminase activity"/>
    <property type="evidence" value="ECO:0007669"/>
    <property type="project" value="UniProtKB-KW"/>
</dbReference>
<dbReference type="Gene3D" id="3.40.640.10">
    <property type="entry name" value="Type I PLP-dependent aspartate aminotransferase-like (Major domain)"/>
    <property type="match status" value="1"/>
</dbReference>
<evidence type="ECO:0000313" key="3">
    <source>
        <dbReference type="Proteomes" id="UP000250272"/>
    </source>
</evidence>
<dbReference type="InterPro" id="IPR000192">
    <property type="entry name" value="Aminotrans_V_dom"/>
</dbReference>
<proteinExistence type="predicted"/>
<dbReference type="InterPro" id="IPR015421">
    <property type="entry name" value="PyrdxlP-dep_Trfase_major"/>
</dbReference>
<evidence type="ECO:0000313" key="2">
    <source>
        <dbReference type="EMBL" id="ASJ04006.1"/>
    </source>
</evidence>
<sequence length="395" mass="43160">MRRSLFPALKKFKAYLNTASTGLMPSTALLETTKLLNDVIEFNGEVNSVDYMDECVLKPLLDEAARLMKVSPENIGLSIQTTEGLRRILLSLEPKRGQNIVSLDTEFPTIPALLKSYSGRFNLELRVVENKNGVHCIEDIERAIDDGTFAVVLSSVNWVTGGRIDLRELSGVAHEHGALLIVDAVQHLGSLRLFPERKGIDALSAGGEKWLLSPDTGAGLIYVSDELLEEAEPIAGLLNSEPPTGEWGSWWGLPEKDPWGELKPARGAKRLDFGGGPPYLVAGAFLASLRLINEIGIEEIERHNLKLAGRIRDEALSSGLEVLAEGSPIVTIKTGLSYEEKERVYQKLAAEGISVSHRGVLGHYGIRASPHLYNGREDVEMFLEALFEGLGSGQS</sequence>
<dbReference type="OrthoDB" id="9577at2157"/>
<evidence type="ECO:0000259" key="1">
    <source>
        <dbReference type="Pfam" id="PF00266"/>
    </source>
</evidence>
<dbReference type="Gene3D" id="3.90.1150.10">
    <property type="entry name" value="Aspartate Aminotransferase, domain 1"/>
    <property type="match status" value="1"/>
</dbReference>
<reference evidence="2 3" key="1">
    <citation type="submission" date="2016-04" db="EMBL/GenBank/DDBJ databases">
        <title>Complete genome sequence of Thermococcus barossii type strain SHCK-94.</title>
        <authorList>
            <person name="Oger P.M."/>
        </authorList>
    </citation>
    <scope>NUCLEOTIDE SEQUENCE [LARGE SCALE GENOMIC DNA]</scope>
    <source>
        <strain evidence="2 3">SHCK-94</strain>
    </source>
</reference>
<accession>A0A2Z2MDT4</accession>
<dbReference type="SUPFAM" id="SSF53383">
    <property type="entry name" value="PLP-dependent transferases"/>
    <property type="match status" value="1"/>
</dbReference>
<dbReference type="Proteomes" id="UP000250272">
    <property type="component" value="Chromosome"/>
</dbReference>
<keyword evidence="3" id="KW-1185">Reference proteome</keyword>
<dbReference type="PANTHER" id="PTHR43586:SF15">
    <property type="entry name" value="BLR3095 PROTEIN"/>
    <property type="match status" value="1"/>
</dbReference>
<gene>
    <name evidence="2" type="ORF">A3L01_00965</name>
</gene>
<dbReference type="GeneID" id="33325298"/>
<dbReference type="InterPro" id="IPR015422">
    <property type="entry name" value="PyrdxlP-dep_Trfase_small"/>
</dbReference>
<dbReference type="PANTHER" id="PTHR43586">
    <property type="entry name" value="CYSTEINE DESULFURASE"/>
    <property type="match status" value="1"/>
</dbReference>